<dbReference type="CDD" id="cd09917">
    <property type="entry name" value="F-box_SF"/>
    <property type="match status" value="1"/>
</dbReference>
<reference evidence="2 3" key="1">
    <citation type="journal article" date="2011" name="Science">
        <title>The Selaginella genome identifies genetic changes associated with the evolution of vascular plants.</title>
        <authorList>
            <person name="Banks J.A."/>
            <person name="Nishiyama T."/>
            <person name="Hasebe M."/>
            <person name="Bowman J.L."/>
            <person name="Gribskov M."/>
            <person name="dePamphilis C."/>
            <person name="Albert V.A."/>
            <person name="Aono N."/>
            <person name="Aoyama T."/>
            <person name="Ambrose B.A."/>
            <person name="Ashton N.W."/>
            <person name="Axtell M.J."/>
            <person name="Barker E."/>
            <person name="Barker M.S."/>
            <person name="Bennetzen J.L."/>
            <person name="Bonawitz N.D."/>
            <person name="Chapple C."/>
            <person name="Cheng C."/>
            <person name="Correa L.G."/>
            <person name="Dacre M."/>
            <person name="DeBarry J."/>
            <person name="Dreyer I."/>
            <person name="Elias M."/>
            <person name="Engstrom E.M."/>
            <person name="Estelle M."/>
            <person name="Feng L."/>
            <person name="Finet C."/>
            <person name="Floyd S.K."/>
            <person name="Frommer W.B."/>
            <person name="Fujita T."/>
            <person name="Gramzow L."/>
            <person name="Gutensohn M."/>
            <person name="Harholt J."/>
            <person name="Hattori M."/>
            <person name="Heyl A."/>
            <person name="Hirai T."/>
            <person name="Hiwatashi Y."/>
            <person name="Ishikawa M."/>
            <person name="Iwata M."/>
            <person name="Karol K.G."/>
            <person name="Koehler B."/>
            <person name="Kolukisaoglu U."/>
            <person name="Kubo M."/>
            <person name="Kurata T."/>
            <person name="Lalonde S."/>
            <person name="Li K."/>
            <person name="Li Y."/>
            <person name="Litt A."/>
            <person name="Lyons E."/>
            <person name="Manning G."/>
            <person name="Maruyama T."/>
            <person name="Michael T.P."/>
            <person name="Mikami K."/>
            <person name="Miyazaki S."/>
            <person name="Morinaga S."/>
            <person name="Murata T."/>
            <person name="Mueller-Roeber B."/>
            <person name="Nelson D.R."/>
            <person name="Obara M."/>
            <person name="Oguri Y."/>
            <person name="Olmstead R.G."/>
            <person name="Onodera N."/>
            <person name="Petersen B.L."/>
            <person name="Pils B."/>
            <person name="Prigge M."/>
            <person name="Rensing S.A."/>
            <person name="Riano-Pachon D.M."/>
            <person name="Roberts A.W."/>
            <person name="Sato Y."/>
            <person name="Scheller H.V."/>
            <person name="Schulz B."/>
            <person name="Schulz C."/>
            <person name="Shakirov E.V."/>
            <person name="Shibagaki N."/>
            <person name="Shinohara N."/>
            <person name="Shippen D.E."/>
            <person name="Soerensen I."/>
            <person name="Sotooka R."/>
            <person name="Sugimoto N."/>
            <person name="Sugita M."/>
            <person name="Sumikawa N."/>
            <person name="Tanurdzic M."/>
            <person name="Theissen G."/>
            <person name="Ulvskov P."/>
            <person name="Wakazuki S."/>
            <person name="Weng J.K."/>
            <person name="Willats W.W."/>
            <person name="Wipf D."/>
            <person name="Wolf P.G."/>
            <person name="Yang L."/>
            <person name="Zimmer A.D."/>
            <person name="Zhu Q."/>
            <person name="Mitros T."/>
            <person name="Hellsten U."/>
            <person name="Loque D."/>
            <person name="Otillar R."/>
            <person name="Salamov A."/>
            <person name="Schmutz J."/>
            <person name="Shapiro H."/>
            <person name="Lindquist E."/>
            <person name="Lucas S."/>
            <person name="Rokhsar D."/>
            <person name="Grigoriev I.V."/>
        </authorList>
    </citation>
    <scope>NUCLEOTIDE SEQUENCE [LARGE SCALE GENOMIC DNA]</scope>
</reference>
<dbReference type="PANTHER" id="PTHR31672">
    <property type="entry name" value="BNACNNG10540D PROTEIN"/>
    <property type="match status" value="1"/>
</dbReference>
<dbReference type="Gene3D" id="1.20.1280.50">
    <property type="match status" value="1"/>
</dbReference>
<dbReference type="GO" id="GO:0004842">
    <property type="term" value="F:ubiquitin-protein transferase activity"/>
    <property type="evidence" value="ECO:0000318"/>
    <property type="project" value="GO_Central"/>
</dbReference>
<sequence>MCYRNFRTFTTPAPTQFVSLAADKSGEIICAGTHIPDIRLVYENSAASGRLQWSRGTGSWFGLVSYRREVGSLLSSSVTWKRNDNSSAGVVGPTIPLLLHVRNHCLKCVPVTTLAGSTSWNHTCPAFGTTLSCESTCPGSVGITCMAVCVSTAMIPTGIPPSRPSPPLERPGDGVNFIEMPTSILHYIFFKLRILDILRCLQVCKAWYAALDVGFKSAWSLKSREQLVVSSTNEVYLAEEQRWIQCSTNPLTSFTHFRQLASAGGLVLAEASTEADYGISLCVGNPLTGSWAWLREHLSSNRKGSGEDLAIEGDAFKAILADQTVIHTFDSSTWSWTSEDLAKPLSNLDDYYECKRSGYDRSFLFDVEKMAWTELDTPSILVCFSPNFDIHPGDAPMKQHCENCTAMKEIICQYEKRIRELLRERKRRLCWKCQNPMP</sequence>
<name>D8R2P0_SELML</name>
<dbReference type="PROSITE" id="PS50181">
    <property type="entry name" value="FBOX"/>
    <property type="match status" value="1"/>
</dbReference>
<gene>
    <name evidence="2" type="ORF">SELMODRAFT_406529</name>
</gene>
<evidence type="ECO:0000313" key="2">
    <source>
        <dbReference type="EMBL" id="EFJ33761.1"/>
    </source>
</evidence>
<dbReference type="Gramene" id="EFJ33761">
    <property type="protein sequence ID" value="EFJ33761"/>
    <property type="gene ID" value="SELMODRAFT_406529"/>
</dbReference>
<dbReference type="InParanoid" id="D8R2P0"/>
<dbReference type="Pfam" id="PF12937">
    <property type="entry name" value="F-box-like"/>
    <property type="match status" value="1"/>
</dbReference>
<dbReference type="AlphaFoldDB" id="D8R2P0"/>
<dbReference type="EMBL" id="GL377570">
    <property type="protein sequence ID" value="EFJ33761.1"/>
    <property type="molecule type" value="Genomic_DNA"/>
</dbReference>
<dbReference type="KEGG" id="smo:SELMODRAFT_406529"/>
<dbReference type="InterPro" id="IPR050796">
    <property type="entry name" value="SCF_F-box_component"/>
</dbReference>
<dbReference type="HOGENOM" id="CLU_626130_0_0_1"/>
<evidence type="ECO:0000313" key="3">
    <source>
        <dbReference type="Proteomes" id="UP000001514"/>
    </source>
</evidence>
<dbReference type="GO" id="GO:0031146">
    <property type="term" value="P:SCF-dependent proteasomal ubiquitin-dependent protein catabolic process"/>
    <property type="evidence" value="ECO:0000318"/>
    <property type="project" value="GO_Central"/>
</dbReference>
<protein>
    <recommendedName>
        <fullName evidence="1">F-box domain-containing protein</fullName>
    </recommendedName>
</protein>
<dbReference type="SMART" id="SM00256">
    <property type="entry name" value="FBOX"/>
    <property type="match status" value="1"/>
</dbReference>
<feature type="domain" description="F-box" evidence="1">
    <location>
        <begin position="174"/>
        <end position="222"/>
    </location>
</feature>
<keyword evidence="3" id="KW-1185">Reference proteome</keyword>
<dbReference type="InterPro" id="IPR036047">
    <property type="entry name" value="F-box-like_dom_sf"/>
</dbReference>
<proteinExistence type="predicted"/>
<evidence type="ECO:0000259" key="1">
    <source>
        <dbReference type="PROSITE" id="PS50181"/>
    </source>
</evidence>
<dbReference type="InterPro" id="IPR001810">
    <property type="entry name" value="F-box_dom"/>
</dbReference>
<accession>D8R2P0</accession>
<dbReference type="SUPFAM" id="SSF81383">
    <property type="entry name" value="F-box domain"/>
    <property type="match status" value="1"/>
</dbReference>
<dbReference type="STRING" id="88036.D8R2P0"/>
<dbReference type="Proteomes" id="UP000001514">
    <property type="component" value="Unassembled WGS sequence"/>
</dbReference>
<organism evidence="3">
    <name type="scientific">Selaginella moellendorffii</name>
    <name type="common">Spikemoss</name>
    <dbReference type="NCBI Taxonomy" id="88036"/>
    <lineage>
        <taxon>Eukaryota</taxon>
        <taxon>Viridiplantae</taxon>
        <taxon>Streptophyta</taxon>
        <taxon>Embryophyta</taxon>
        <taxon>Tracheophyta</taxon>
        <taxon>Lycopodiopsida</taxon>
        <taxon>Selaginellales</taxon>
        <taxon>Selaginellaceae</taxon>
        <taxon>Selaginella</taxon>
    </lineage>
</organism>